<feature type="compositionally biased region" description="Acidic residues" evidence="2">
    <location>
        <begin position="223"/>
        <end position="234"/>
    </location>
</feature>
<name>A0A8J2T2G3_9STRA</name>
<comment type="caution">
    <text evidence="4">The sequence shown here is derived from an EMBL/GenBank/DDBJ whole genome shotgun (WGS) entry which is preliminary data.</text>
</comment>
<protein>
    <recommendedName>
        <fullName evidence="3">WW domain-containing protein</fullName>
    </recommendedName>
</protein>
<feature type="region of interest" description="Disordered" evidence="2">
    <location>
        <begin position="223"/>
        <end position="287"/>
    </location>
</feature>
<dbReference type="PANTHER" id="PTHR43215">
    <property type="entry name" value="RADIAL SPOKE HEAD 1 HOMOLOG"/>
    <property type="match status" value="1"/>
</dbReference>
<dbReference type="InterPro" id="IPR001202">
    <property type="entry name" value="WW_dom"/>
</dbReference>
<evidence type="ECO:0000313" key="4">
    <source>
        <dbReference type="EMBL" id="CAH0380336.1"/>
    </source>
</evidence>
<reference evidence="4" key="1">
    <citation type="submission" date="2021-11" db="EMBL/GenBank/DDBJ databases">
        <authorList>
            <consortium name="Genoscope - CEA"/>
            <person name="William W."/>
        </authorList>
    </citation>
    <scope>NUCLEOTIDE SEQUENCE</scope>
</reference>
<evidence type="ECO:0000256" key="2">
    <source>
        <dbReference type="SAM" id="MobiDB-lite"/>
    </source>
</evidence>
<sequence length="846" mass="97204">MRVAVGRTREDRLARLRATETQKWIAEQAAGAEKAKNEKAANSKEQRRQATTTIQAGLRGFRGRYETRFLRKQIWAGLLAQRLYRGYLGRQAAKYKRWQKASVVKSMPALERLQERSEVTHSQGGWVEYYDPETRALWYLETDTYRSTWGRPEDLDFGLRRRERIYDAQRKRERDELLVGPPEATWHKGFYLSRKKEEEEEDKGIVITESGLVLEISDDDDISEFSSDEDLDDETTVKRRTAKMAAKAKSSGGDGPDGPTDIPEDQMGKDVGGKQKKAKEFASPEARRLAKALEKEEKRVKKLRGDMGISREPVGDNLDDFIKRIYPKRKGLSLKLFQGGTRAEGYMKDGLFEGFGTCVWPADRGRYTGDWKNGKRHGEGIYTKPDGTEYVGEWKEGRRDGWGCLFHPCGEMYEGEWRAGRMHGVGRLTRSTAAYEGLFVENKPEGVGRFSKMNGDAYLGEIRRGMANGRGILSFATGEVYRGEFYDDLRHGRGACRYADGARYAGKWVKGHHEGYFFKNGDFFDGTFVKGLAQGHGVYWYRNWGNAYSGNWVDDKKSGKGTYVFGTGSRYDGWWRENDIDGKGIFQYRQGDSYRGEFRRNRKHGQGIYKWSTGNVYKGGFREDRMQGEGEMVYATTNHYYKGWWRDNKKHGHGFFRFVDGNTYEGEYCDDIQHGKGKLTYSPGNILEESYDGDWVEGRRHGIGLYTYKFQDPIESYEGEWCDNLRHGTGKLIYKDGGYYKGDFLRERMTGRGLYVWPDGSQYEGQWKDNQRHGEGTELSASGTVFRGQYWRNMRHGPGELTYLNGNRYEGVWDRDKIVGRGKYKLLVGTGKGGKEDTVGLRVFGY</sequence>
<feature type="domain" description="WW" evidence="3">
    <location>
        <begin position="120"/>
        <end position="154"/>
    </location>
</feature>
<dbReference type="Proteomes" id="UP000789595">
    <property type="component" value="Unassembled WGS sequence"/>
</dbReference>
<keyword evidence="5" id="KW-1185">Reference proteome</keyword>
<feature type="region of interest" description="Disordered" evidence="2">
    <location>
        <begin position="29"/>
        <end position="51"/>
    </location>
</feature>
<dbReference type="Gene3D" id="2.20.110.10">
    <property type="entry name" value="Histone H3 K4-specific methyltransferase SET7/9 N-terminal domain"/>
    <property type="match status" value="8"/>
</dbReference>
<dbReference type="PROSITE" id="PS50096">
    <property type="entry name" value="IQ"/>
    <property type="match status" value="1"/>
</dbReference>
<dbReference type="InterPro" id="IPR003409">
    <property type="entry name" value="MORN"/>
</dbReference>
<dbReference type="EMBL" id="CAKKNE010000006">
    <property type="protein sequence ID" value="CAH0380336.1"/>
    <property type="molecule type" value="Genomic_DNA"/>
</dbReference>
<accession>A0A8J2T2G3</accession>
<dbReference type="PROSITE" id="PS50020">
    <property type="entry name" value="WW_DOMAIN_2"/>
    <property type="match status" value="1"/>
</dbReference>
<evidence type="ECO:0000313" key="5">
    <source>
        <dbReference type="Proteomes" id="UP000789595"/>
    </source>
</evidence>
<feature type="compositionally biased region" description="Basic and acidic residues" evidence="2">
    <location>
        <begin position="266"/>
        <end position="287"/>
    </location>
</feature>
<dbReference type="OrthoDB" id="270720at2759"/>
<feature type="compositionally biased region" description="Basic and acidic residues" evidence="2">
    <location>
        <begin position="33"/>
        <end position="48"/>
    </location>
</feature>
<dbReference type="PANTHER" id="PTHR43215:SF14">
    <property type="entry name" value="RADIAL SPOKE HEAD 1 HOMOLOG"/>
    <property type="match status" value="1"/>
</dbReference>
<gene>
    <name evidence="4" type="ORF">PECAL_6P19830</name>
</gene>
<evidence type="ECO:0000259" key="3">
    <source>
        <dbReference type="PROSITE" id="PS50020"/>
    </source>
</evidence>
<dbReference type="SMART" id="SM00698">
    <property type="entry name" value="MORN"/>
    <property type="match status" value="20"/>
</dbReference>
<evidence type="ECO:0000256" key="1">
    <source>
        <dbReference type="ARBA" id="ARBA00022737"/>
    </source>
</evidence>
<organism evidence="4 5">
    <name type="scientific">Pelagomonas calceolata</name>
    <dbReference type="NCBI Taxonomy" id="35677"/>
    <lineage>
        <taxon>Eukaryota</taxon>
        <taxon>Sar</taxon>
        <taxon>Stramenopiles</taxon>
        <taxon>Ochrophyta</taxon>
        <taxon>Pelagophyceae</taxon>
        <taxon>Pelagomonadales</taxon>
        <taxon>Pelagomonadaceae</taxon>
        <taxon>Pelagomonas</taxon>
    </lineage>
</organism>
<dbReference type="AlphaFoldDB" id="A0A8J2T2G3"/>
<keyword evidence="1" id="KW-0677">Repeat</keyword>
<dbReference type="Pfam" id="PF02493">
    <property type="entry name" value="MORN"/>
    <property type="match status" value="20"/>
</dbReference>
<proteinExistence type="predicted"/>
<dbReference type="SUPFAM" id="SSF82185">
    <property type="entry name" value="Histone H3 K4-specific methyltransferase SET7/9 N-terminal domain"/>
    <property type="match status" value="4"/>
</dbReference>